<dbReference type="PANTHER" id="PTHR23517">
    <property type="entry name" value="RESISTANCE PROTEIN MDTM, PUTATIVE-RELATED-RELATED"/>
    <property type="match status" value="1"/>
</dbReference>
<evidence type="ECO:0000259" key="9">
    <source>
        <dbReference type="PROSITE" id="PS50850"/>
    </source>
</evidence>
<dbReference type="InterPro" id="IPR005279">
    <property type="entry name" value="Dipep/tripep_permease"/>
</dbReference>
<dbReference type="Pfam" id="PF00854">
    <property type="entry name" value="PTR2"/>
    <property type="match status" value="1"/>
</dbReference>
<dbReference type="InterPro" id="IPR050171">
    <property type="entry name" value="MFS_Transporters"/>
</dbReference>
<feature type="transmembrane region" description="Helical" evidence="8">
    <location>
        <begin position="44"/>
        <end position="63"/>
    </location>
</feature>
<dbReference type="PROSITE" id="PS50850">
    <property type="entry name" value="MFS"/>
    <property type="match status" value="1"/>
</dbReference>
<dbReference type="InterPro" id="IPR000109">
    <property type="entry name" value="POT_fam"/>
</dbReference>
<comment type="subcellular location">
    <subcellularLocation>
        <location evidence="1">Cell membrane</location>
        <topology evidence="1">Multi-pass membrane protein</topology>
    </subcellularLocation>
</comment>
<feature type="transmembrane region" description="Helical" evidence="8">
    <location>
        <begin position="469"/>
        <end position="489"/>
    </location>
</feature>
<keyword evidence="6 8" id="KW-1133">Transmembrane helix</keyword>
<comment type="similarity">
    <text evidence="2">Belongs to the major facilitator superfamily. Proton-dependent oligopeptide transporter (POT/PTR) (TC 2.A.17) family.</text>
</comment>
<evidence type="ECO:0000256" key="3">
    <source>
        <dbReference type="ARBA" id="ARBA00022448"/>
    </source>
</evidence>
<keyword evidence="4" id="KW-1003">Cell membrane</keyword>
<dbReference type="Proteomes" id="UP000662986">
    <property type="component" value="Chromosome"/>
</dbReference>
<evidence type="ECO:0000256" key="6">
    <source>
        <dbReference type="ARBA" id="ARBA00022989"/>
    </source>
</evidence>
<name>A0A974W5R2_9NOCA</name>
<feature type="transmembrane region" description="Helical" evidence="8">
    <location>
        <begin position="264"/>
        <end position="286"/>
    </location>
</feature>
<feature type="transmembrane region" description="Helical" evidence="8">
    <location>
        <begin position="237"/>
        <end position="258"/>
    </location>
</feature>
<keyword evidence="5 8" id="KW-0812">Transmembrane</keyword>
<dbReference type="EMBL" id="CP070619">
    <property type="protein sequence ID" value="QSE91531.1"/>
    <property type="molecule type" value="Genomic_DNA"/>
</dbReference>
<feature type="transmembrane region" description="Helical" evidence="8">
    <location>
        <begin position="298"/>
        <end position="320"/>
    </location>
</feature>
<dbReference type="RefSeq" id="WP_206007958.1">
    <property type="nucleotide sequence ID" value="NZ_CP070619.1"/>
</dbReference>
<evidence type="ECO:0000256" key="8">
    <source>
        <dbReference type="SAM" id="Phobius"/>
    </source>
</evidence>
<proteinExistence type="inferred from homology"/>
<keyword evidence="11" id="KW-1185">Reference proteome</keyword>
<evidence type="ECO:0000313" key="11">
    <source>
        <dbReference type="Proteomes" id="UP000662986"/>
    </source>
</evidence>
<sequence>MVQPPREVGREDVQAVVDVKGDDAVFRPRLSLPKPFWQLALTEIWERFSFYGLQGVLGFYLLYSLDQGGLDVSPAIAVSIIGGYSGMIYLMQVVGGWMGDRVFPPRAMVLFGAVAIMTGHVTLSLIPGIHGLVAGLVFIVAGTGALKTNITAIIGATLPADRSMRDAGFSYFLMAVNTGCVLGPIITGWVQSIWGFHLAFLIASIGMAVGLVQYVIGYKDLPPESRIVKNRIRPANFAKYVAGGFFAVALLALLWSIGTVNAGNLTHVVGVCIALAAGVLFSAILRSPAVASDEKRRVAGYIPLWVVGVLYYGILLQVFTTVTIFVTERVDLDLFGWQLPATWLIAVTPLVGVIFTPFITRMWARQGTREPSVTSKFAIGLVLVSGAYLLLLFSELTPGKDVSPALVLVCMALAGPSEVFVNPVTLSLVTRIAPQKFGTQMTALGVLIIGGGAAISGVLGVLYTVMPLAPYLISVGVSGLATAAAIRLMSRRIESLIE</sequence>
<accession>A0A974W5R2</accession>
<feature type="transmembrane region" description="Helical" evidence="8">
    <location>
        <begin position="405"/>
        <end position="429"/>
    </location>
</feature>
<dbReference type="PANTHER" id="PTHR23517:SF15">
    <property type="entry name" value="PROTON-DEPENDENT OLIGOPEPTIDE FAMILY TRANSPORT PROTEIN"/>
    <property type="match status" value="1"/>
</dbReference>
<organism evidence="10 11">
    <name type="scientific">Rhodococcus pseudokoreensis</name>
    <dbReference type="NCBI Taxonomy" id="2811421"/>
    <lineage>
        <taxon>Bacteria</taxon>
        <taxon>Bacillati</taxon>
        <taxon>Actinomycetota</taxon>
        <taxon>Actinomycetes</taxon>
        <taxon>Mycobacteriales</taxon>
        <taxon>Nocardiaceae</taxon>
        <taxon>Rhodococcus</taxon>
    </lineage>
</organism>
<feature type="transmembrane region" description="Helical" evidence="8">
    <location>
        <begin position="340"/>
        <end position="364"/>
    </location>
</feature>
<evidence type="ECO:0000256" key="5">
    <source>
        <dbReference type="ARBA" id="ARBA00022692"/>
    </source>
</evidence>
<evidence type="ECO:0000256" key="1">
    <source>
        <dbReference type="ARBA" id="ARBA00004651"/>
    </source>
</evidence>
<dbReference type="Gene3D" id="1.20.1250.20">
    <property type="entry name" value="MFS general substrate transporter like domains"/>
    <property type="match status" value="1"/>
</dbReference>
<dbReference type="InterPro" id="IPR036259">
    <property type="entry name" value="MFS_trans_sf"/>
</dbReference>
<feature type="transmembrane region" description="Helical" evidence="8">
    <location>
        <begin position="75"/>
        <end position="95"/>
    </location>
</feature>
<evidence type="ECO:0000256" key="4">
    <source>
        <dbReference type="ARBA" id="ARBA00022475"/>
    </source>
</evidence>
<evidence type="ECO:0000256" key="2">
    <source>
        <dbReference type="ARBA" id="ARBA00005982"/>
    </source>
</evidence>
<feature type="transmembrane region" description="Helical" evidence="8">
    <location>
        <begin position="168"/>
        <end position="190"/>
    </location>
</feature>
<dbReference type="NCBIfam" id="TIGR00924">
    <property type="entry name" value="yjdL_sub1_fam"/>
    <property type="match status" value="1"/>
</dbReference>
<dbReference type="SUPFAM" id="SSF103473">
    <property type="entry name" value="MFS general substrate transporter"/>
    <property type="match status" value="1"/>
</dbReference>
<gene>
    <name evidence="10" type="ORF">JWS13_24300</name>
</gene>
<keyword evidence="7 8" id="KW-0472">Membrane</keyword>
<dbReference type="CDD" id="cd17346">
    <property type="entry name" value="MFS_DtpA_like"/>
    <property type="match status" value="1"/>
</dbReference>
<feature type="transmembrane region" description="Helical" evidence="8">
    <location>
        <begin position="132"/>
        <end position="156"/>
    </location>
</feature>
<dbReference type="InterPro" id="IPR020846">
    <property type="entry name" value="MFS_dom"/>
</dbReference>
<feature type="transmembrane region" description="Helical" evidence="8">
    <location>
        <begin position="441"/>
        <end position="463"/>
    </location>
</feature>
<reference evidence="10 11" key="2">
    <citation type="journal article" date="2022" name="Arch. Microbiol.">
        <title>Rhodococcus pseudokoreensis sp. nov. isolated from the rhizosphere of young M26 apple rootstocks.</title>
        <authorList>
            <person name="Kampfer P."/>
            <person name="Glaeser S.P."/>
            <person name="Blom J."/>
            <person name="Wolf J."/>
            <person name="Benning S."/>
            <person name="Schloter M."/>
            <person name="Neumann-Schaal M."/>
        </authorList>
    </citation>
    <scope>NUCLEOTIDE SEQUENCE [LARGE SCALE GENOMIC DNA]</scope>
    <source>
        <strain evidence="10 11">R79</strain>
    </source>
</reference>
<feature type="transmembrane region" description="Helical" evidence="8">
    <location>
        <begin position="376"/>
        <end position="393"/>
    </location>
</feature>
<feature type="transmembrane region" description="Helical" evidence="8">
    <location>
        <begin position="107"/>
        <end position="126"/>
    </location>
</feature>
<keyword evidence="3" id="KW-0813">Transport</keyword>
<evidence type="ECO:0000256" key="7">
    <source>
        <dbReference type="ARBA" id="ARBA00023136"/>
    </source>
</evidence>
<protein>
    <submittedName>
        <fullName evidence="10">MFS transporter</fullName>
    </submittedName>
</protein>
<reference evidence="10 11" key="1">
    <citation type="journal article" date="2021" name="Microbiol. Resour. Announc.">
        <title>Complete Genome Sequences of Two Rhodococcus sp. Strains with Large and Linear Chromosomes, Isolated from Apple Rhizosphere.</title>
        <authorList>
            <person name="Benning S."/>
            <person name="Brugnone N."/>
            <person name="Siani R."/>
            <person name="Kublik S."/>
            <person name="Schloter M."/>
            <person name="Rad V."/>
        </authorList>
    </citation>
    <scope>NUCLEOTIDE SEQUENCE [LARGE SCALE GENOMIC DNA]</scope>
    <source>
        <strain evidence="10 11">R79</strain>
    </source>
</reference>
<feature type="domain" description="Major facilitator superfamily (MFS) profile" evidence="9">
    <location>
        <begin position="1"/>
        <end position="493"/>
    </location>
</feature>
<evidence type="ECO:0000313" key="10">
    <source>
        <dbReference type="EMBL" id="QSE91531.1"/>
    </source>
</evidence>
<feature type="transmembrane region" description="Helical" evidence="8">
    <location>
        <begin position="196"/>
        <end position="216"/>
    </location>
</feature>